<feature type="compositionally biased region" description="Pro residues" evidence="1">
    <location>
        <begin position="20"/>
        <end position="31"/>
    </location>
</feature>
<feature type="compositionally biased region" description="Low complexity" evidence="1">
    <location>
        <begin position="32"/>
        <end position="45"/>
    </location>
</feature>
<keyword evidence="3" id="KW-1185">Reference proteome</keyword>
<feature type="region of interest" description="Disordered" evidence="1">
    <location>
        <begin position="1"/>
        <end position="80"/>
    </location>
</feature>
<evidence type="ECO:0000313" key="3">
    <source>
        <dbReference type="Proteomes" id="UP001054945"/>
    </source>
</evidence>
<evidence type="ECO:0000256" key="1">
    <source>
        <dbReference type="SAM" id="MobiDB-lite"/>
    </source>
</evidence>
<reference evidence="2 3" key="1">
    <citation type="submission" date="2021-06" db="EMBL/GenBank/DDBJ databases">
        <title>Caerostris extrusa draft genome.</title>
        <authorList>
            <person name="Kono N."/>
            <person name="Arakawa K."/>
        </authorList>
    </citation>
    <scope>NUCLEOTIDE SEQUENCE [LARGE SCALE GENOMIC DNA]</scope>
</reference>
<dbReference type="Proteomes" id="UP001054945">
    <property type="component" value="Unassembled WGS sequence"/>
</dbReference>
<sequence length="80" mass="8529">MVVLTLQPHHHQLQQQQYHHPPPAAATPPPTTVAAQPPATTGPVTRSKTGSLPLRTSPSRPPYPPTATFARLGRGGTLQK</sequence>
<evidence type="ECO:0000313" key="2">
    <source>
        <dbReference type="EMBL" id="GIY97150.1"/>
    </source>
</evidence>
<name>A0AAV4XPT6_CAEEX</name>
<comment type="caution">
    <text evidence="2">The sequence shown here is derived from an EMBL/GenBank/DDBJ whole genome shotgun (WGS) entry which is preliminary data.</text>
</comment>
<dbReference type="AlphaFoldDB" id="A0AAV4XPT6"/>
<gene>
    <name evidence="2" type="ORF">CEXT_303761</name>
</gene>
<proteinExistence type="predicted"/>
<protein>
    <submittedName>
        <fullName evidence="2">Uncharacterized protein</fullName>
    </submittedName>
</protein>
<dbReference type="EMBL" id="BPLR01000746">
    <property type="protein sequence ID" value="GIY97150.1"/>
    <property type="molecule type" value="Genomic_DNA"/>
</dbReference>
<accession>A0AAV4XPT6</accession>
<organism evidence="2 3">
    <name type="scientific">Caerostris extrusa</name>
    <name type="common">Bark spider</name>
    <name type="synonym">Caerostris bankana</name>
    <dbReference type="NCBI Taxonomy" id="172846"/>
    <lineage>
        <taxon>Eukaryota</taxon>
        <taxon>Metazoa</taxon>
        <taxon>Ecdysozoa</taxon>
        <taxon>Arthropoda</taxon>
        <taxon>Chelicerata</taxon>
        <taxon>Arachnida</taxon>
        <taxon>Araneae</taxon>
        <taxon>Araneomorphae</taxon>
        <taxon>Entelegynae</taxon>
        <taxon>Araneoidea</taxon>
        <taxon>Araneidae</taxon>
        <taxon>Caerostris</taxon>
    </lineage>
</organism>
<feature type="compositionally biased region" description="Low complexity" evidence="1">
    <location>
        <begin position="1"/>
        <end position="19"/>
    </location>
</feature>